<dbReference type="InterPro" id="IPR029060">
    <property type="entry name" value="PIN-like_dom_sf"/>
</dbReference>
<dbReference type="EMBL" id="JBHSBM010000011">
    <property type="protein sequence ID" value="MFC4058215.1"/>
    <property type="molecule type" value="Genomic_DNA"/>
</dbReference>
<evidence type="ECO:0000256" key="2">
    <source>
        <dbReference type="ARBA" id="ARBA00022723"/>
    </source>
</evidence>
<comment type="caution">
    <text evidence="6">The sequence shown here is derived from an EMBL/GenBank/DDBJ whole genome shotgun (WGS) entry which is preliminary data.</text>
</comment>
<keyword evidence="7" id="KW-1185">Reference proteome</keyword>
<evidence type="ECO:0000256" key="1">
    <source>
        <dbReference type="ARBA" id="ARBA00022722"/>
    </source>
</evidence>
<protein>
    <submittedName>
        <fullName evidence="6">Type II toxin-antitoxin system VapC family toxin</fullName>
    </submittedName>
</protein>
<name>A0ABV8I8J3_9ACTN</name>
<dbReference type="Gene3D" id="3.40.50.1010">
    <property type="entry name" value="5'-nuclease"/>
    <property type="match status" value="1"/>
</dbReference>
<evidence type="ECO:0000256" key="4">
    <source>
        <dbReference type="ARBA" id="ARBA00022842"/>
    </source>
</evidence>
<evidence type="ECO:0000313" key="6">
    <source>
        <dbReference type="EMBL" id="MFC4058215.1"/>
    </source>
</evidence>
<keyword evidence="1" id="KW-0540">Nuclease</keyword>
<reference evidence="7" key="1">
    <citation type="journal article" date="2019" name="Int. J. Syst. Evol. Microbiol.">
        <title>The Global Catalogue of Microorganisms (GCM) 10K type strain sequencing project: providing services to taxonomists for standard genome sequencing and annotation.</title>
        <authorList>
            <consortium name="The Broad Institute Genomics Platform"/>
            <consortium name="The Broad Institute Genome Sequencing Center for Infectious Disease"/>
            <person name="Wu L."/>
            <person name="Ma J."/>
        </authorList>
    </citation>
    <scope>NUCLEOTIDE SEQUENCE [LARGE SCALE GENOMIC DNA]</scope>
    <source>
        <strain evidence="7">TBRC 4489</strain>
    </source>
</reference>
<proteinExistence type="predicted"/>
<accession>A0ABV8I8J3</accession>
<evidence type="ECO:0000259" key="5">
    <source>
        <dbReference type="Pfam" id="PF01850"/>
    </source>
</evidence>
<keyword evidence="2" id="KW-0479">Metal-binding</keyword>
<dbReference type="InterPro" id="IPR002716">
    <property type="entry name" value="PIN_dom"/>
</dbReference>
<organism evidence="6 7">
    <name type="scientific">Planomonospora corallina</name>
    <dbReference type="NCBI Taxonomy" id="1806052"/>
    <lineage>
        <taxon>Bacteria</taxon>
        <taxon>Bacillati</taxon>
        <taxon>Actinomycetota</taxon>
        <taxon>Actinomycetes</taxon>
        <taxon>Streptosporangiales</taxon>
        <taxon>Streptosporangiaceae</taxon>
        <taxon>Planomonospora</taxon>
    </lineage>
</organism>
<dbReference type="Proteomes" id="UP001595850">
    <property type="component" value="Unassembled WGS sequence"/>
</dbReference>
<keyword evidence="3" id="KW-0378">Hydrolase</keyword>
<evidence type="ECO:0000256" key="3">
    <source>
        <dbReference type="ARBA" id="ARBA00022801"/>
    </source>
</evidence>
<dbReference type="Pfam" id="PF01850">
    <property type="entry name" value="PIN"/>
    <property type="match status" value="1"/>
</dbReference>
<dbReference type="SUPFAM" id="SSF88723">
    <property type="entry name" value="PIN domain-like"/>
    <property type="match status" value="1"/>
</dbReference>
<evidence type="ECO:0000313" key="7">
    <source>
        <dbReference type="Proteomes" id="UP001595850"/>
    </source>
</evidence>
<sequence length="195" mass="21120">MTATILDTGPLIAAVDRDDKHHASCVRLLEELEGPLLLPSTVLIEAGWTINRHMGAAVHAQFLDLVTEEFELVDLCPADVRRMAELVRLYEDARLDPADVSVVAIAERLDVTQIATLDLGIGPVMSDRGRPLATLINGPAGIAGHGVMEREISRGRVLPRLGRASGVRSGRCPRSSPGGCRRCRERDRAMCGGQR</sequence>
<dbReference type="RefSeq" id="WP_377286420.1">
    <property type="nucleotide sequence ID" value="NZ_JBHSBM010000011.1"/>
</dbReference>
<gene>
    <name evidence="6" type="ORF">ACFOWE_07920</name>
</gene>
<feature type="domain" description="PIN" evidence="5">
    <location>
        <begin position="5"/>
        <end position="118"/>
    </location>
</feature>
<keyword evidence="4" id="KW-0460">Magnesium</keyword>